<comment type="similarity">
    <text evidence="1">Belongs to the IST1 family.</text>
</comment>
<gene>
    <name evidence="3" type="ORF">MNEG_1095</name>
</gene>
<feature type="compositionally biased region" description="Gly residues" evidence="2">
    <location>
        <begin position="188"/>
        <end position="213"/>
    </location>
</feature>
<keyword evidence="4" id="KW-1185">Reference proteome</keyword>
<dbReference type="InterPro" id="IPR042277">
    <property type="entry name" value="IST1-like"/>
</dbReference>
<dbReference type="AlphaFoldDB" id="A0A0D2K9E9"/>
<sequence>MVANYRKDIAELLKTGKQDYARIRVEAVIRESLTLQAYDILELFLELLAMRAPLVANTKEVPRDMTEALSSVLYCASRRVLATRSGPRSRRASLRVPDLPELLTLHKIFAQKYGKEYVQSASSDTECHRWNVNERLRRCVTVEPPEASLKLEVLSEIAQEFKVEWDLDRARREMLPPDGISPGPPPGASGGYGGGYGGASGSGGGGGGGGAVYGGPPPLQMQGLGPGPAAGVPPVGRPGVYQDARQAAAAAAAAAAEAQRAADTASAPADLGNGYRQRSQEEIQRAYDSAAGPPAKPDLDAPPAPAAPPAAPAAPPAPPAAPAAPPAEGAGNSGASEELDLPAAPRLGGPAAPSGGDSEFDELQKRFDALKRQ</sequence>
<evidence type="ECO:0000256" key="2">
    <source>
        <dbReference type="SAM" id="MobiDB-lite"/>
    </source>
</evidence>
<name>A0A0D2K9E9_9CHLO</name>
<dbReference type="Proteomes" id="UP000054498">
    <property type="component" value="Unassembled WGS sequence"/>
</dbReference>
<dbReference type="RefSeq" id="XP_013905882.1">
    <property type="nucleotide sequence ID" value="XM_014050428.1"/>
</dbReference>
<dbReference type="Pfam" id="PF03398">
    <property type="entry name" value="Ist1"/>
    <property type="match status" value="2"/>
</dbReference>
<protein>
    <recommendedName>
        <fullName evidence="5">IST1-like protein</fullName>
    </recommendedName>
</protein>
<feature type="compositionally biased region" description="Pro residues" evidence="2">
    <location>
        <begin position="294"/>
        <end position="325"/>
    </location>
</feature>
<dbReference type="InterPro" id="IPR005061">
    <property type="entry name" value="Ist1"/>
</dbReference>
<evidence type="ECO:0000256" key="1">
    <source>
        <dbReference type="ARBA" id="ARBA00005536"/>
    </source>
</evidence>
<accession>A0A0D2K9E9</accession>
<evidence type="ECO:0000313" key="3">
    <source>
        <dbReference type="EMBL" id="KIZ06863.1"/>
    </source>
</evidence>
<organism evidence="3 4">
    <name type="scientific">Monoraphidium neglectum</name>
    <dbReference type="NCBI Taxonomy" id="145388"/>
    <lineage>
        <taxon>Eukaryota</taxon>
        <taxon>Viridiplantae</taxon>
        <taxon>Chlorophyta</taxon>
        <taxon>core chlorophytes</taxon>
        <taxon>Chlorophyceae</taxon>
        <taxon>CS clade</taxon>
        <taxon>Sphaeropleales</taxon>
        <taxon>Selenastraceae</taxon>
        <taxon>Monoraphidium</taxon>
    </lineage>
</organism>
<dbReference type="GeneID" id="25728163"/>
<dbReference type="PANTHER" id="PTHR12161:SF5">
    <property type="entry name" value="IST1 HOMOLOG"/>
    <property type="match status" value="1"/>
</dbReference>
<dbReference type="EMBL" id="KK100322">
    <property type="protein sequence ID" value="KIZ06863.1"/>
    <property type="molecule type" value="Genomic_DNA"/>
</dbReference>
<reference evidence="3 4" key="1">
    <citation type="journal article" date="2013" name="BMC Genomics">
        <title>Reconstruction of the lipid metabolism for the microalga Monoraphidium neglectum from its genome sequence reveals characteristics suitable for biofuel production.</title>
        <authorList>
            <person name="Bogen C."/>
            <person name="Al-Dilaimi A."/>
            <person name="Albersmeier A."/>
            <person name="Wichmann J."/>
            <person name="Grundmann M."/>
            <person name="Rupp O."/>
            <person name="Lauersen K.J."/>
            <person name="Blifernez-Klassen O."/>
            <person name="Kalinowski J."/>
            <person name="Goesmann A."/>
            <person name="Mussgnug J.H."/>
            <person name="Kruse O."/>
        </authorList>
    </citation>
    <scope>NUCLEOTIDE SEQUENCE [LARGE SCALE GENOMIC DNA]</scope>
    <source>
        <strain evidence="3 4">SAG 48.87</strain>
    </source>
</reference>
<dbReference type="Gene3D" id="1.20.1260.60">
    <property type="entry name" value="Vacuolar protein sorting-associated protein Ist1"/>
    <property type="match status" value="1"/>
</dbReference>
<feature type="region of interest" description="Disordered" evidence="2">
    <location>
        <begin position="173"/>
        <end position="373"/>
    </location>
</feature>
<evidence type="ECO:0008006" key="5">
    <source>
        <dbReference type="Google" id="ProtNLM"/>
    </source>
</evidence>
<dbReference type="KEGG" id="mng:MNEG_1095"/>
<dbReference type="OrthoDB" id="29853at2759"/>
<dbReference type="GO" id="GO:0015031">
    <property type="term" value="P:protein transport"/>
    <property type="evidence" value="ECO:0007669"/>
    <property type="project" value="InterPro"/>
</dbReference>
<feature type="compositionally biased region" description="Low complexity" evidence="2">
    <location>
        <begin position="342"/>
        <end position="356"/>
    </location>
</feature>
<dbReference type="STRING" id="145388.A0A0D2K9E9"/>
<evidence type="ECO:0000313" key="4">
    <source>
        <dbReference type="Proteomes" id="UP000054498"/>
    </source>
</evidence>
<feature type="compositionally biased region" description="Basic and acidic residues" evidence="2">
    <location>
        <begin position="362"/>
        <end position="373"/>
    </location>
</feature>
<dbReference type="PANTHER" id="PTHR12161">
    <property type="entry name" value="IST1 FAMILY MEMBER"/>
    <property type="match status" value="1"/>
</dbReference>
<proteinExistence type="inferred from homology"/>
<feature type="compositionally biased region" description="Low complexity" evidence="2">
    <location>
        <begin position="220"/>
        <end position="267"/>
    </location>
</feature>